<feature type="region of interest" description="Disordered" evidence="1">
    <location>
        <begin position="147"/>
        <end position="190"/>
    </location>
</feature>
<dbReference type="EMBL" id="MVBO01000125">
    <property type="protein sequence ID" value="OZJ02802.1"/>
    <property type="molecule type" value="Genomic_DNA"/>
</dbReference>
<evidence type="ECO:0000313" key="2">
    <source>
        <dbReference type="EMBL" id="OZJ02802.1"/>
    </source>
</evidence>
<feature type="region of interest" description="Disordered" evidence="1">
    <location>
        <begin position="59"/>
        <end position="132"/>
    </location>
</feature>
<feature type="compositionally biased region" description="Low complexity" evidence="1">
    <location>
        <begin position="1"/>
        <end position="18"/>
    </location>
</feature>
<accession>A0A261XWS4</accession>
<protein>
    <submittedName>
        <fullName evidence="2">Uncharacterized protein</fullName>
    </submittedName>
</protein>
<feature type="region of interest" description="Disordered" evidence="1">
    <location>
        <begin position="231"/>
        <end position="348"/>
    </location>
</feature>
<name>A0A261XWS4_9FUNG</name>
<dbReference type="Proteomes" id="UP000242875">
    <property type="component" value="Unassembled WGS sequence"/>
</dbReference>
<comment type="caution">
    <text evidence="2">The sequence shown here is derived from an EMBL/GenBank/DDBJ whole genome shotgun (WGS) entry which is preliminary data.</text>
</comment>
<dbReference type="OrthoDB" id="2262261at2759"/>
<feature type="region of interest" description="Disordered" evidence="1">
    <location>
        <begin position="1"/>
        <end position="21"/>
    </location>
</feature>
<sequence length="360" mass="38892">MSAEVQSANGQAQAQAPQNTSAISSGYHRYFKPSMPSFSKPKFGFRWNNASAPALMTPINEGLDELSDPKLANDSKPVQKPVPPQHTSSESSFRSLPPFRLSSSSLSAKAKHGAGNLTISCKNSSVDSTRESSINDIYKLSTINDSGIYLPPSPSEPGKEHWKPETPGSGGKFGLGIDAETGGIQFPDEDRLIGRKGLGSAMRKWSITGRPRGDSNSGRGYFDFFTPSQVAAAASQPPKTPVVAPSQPSAIRNTSVHTQGNRASWAGFAPEADVAQPQEITKKSTEQAVLPVQQDNEDQGTSSQDSNDPLASTFDMDEGNKERRGFRTMFGKKQSQDKDSQENAKYFVPKFKRDPSIVYA</sequence>
<feature type="compositionally biased region" description="Polar residues" evidence="1">
    <location>
        <begin position="299"/>
        <end position="310"/>
    </location>
</feature>
<evidence type="ECO:0000256" key="1">
    <source>
        <dbReference type="SAM" id="MobiDB-lite"/>
    </source>
</evidence>
<feature type="compositionally biased region" description="Low complexity" evidence="1">
    <location>
        <begin position="91"/>
        <end position="107"/>
    </location>
</feature>
<keyword evidence="3" id="KW-1185">Reference proteome</keyword>
<feature type="compositionally biased region" description="Polar residues" evidence="1">
    <location>
        <begin position="117"/>
        <end position="132"/>
    </location>
</feature>
<feature type="compositionally biased region" description="Polar residues" evidence="1">
    <location>
        <begin position="246"/>
        <end position="262"/>
    </location>
</feature>
<gene>
    <name evidence="2" type="ORF">BZG36_04423</name>
</gene>
<proteinExistence type="predicted"/>
<organism evidence="2 3">
    <name type="scientific">Bifiguratus adelaidae</name>
    <dbReference type="NCBI Taxonomy" id="1938954"/>
    <lineage>
        <taxon>Eukaryota</taxon>
        <taxon>Fungi</taxon>
        <taxon>Fungi incertae sedis</taxon>
        <taxon>Mucoromycota</taxon>
        <taxon>Mucoromycotina</taxon>
        <taxon>Endogonomycetes</taxon>
        <taxon>Endogonales</taxon>
        <taxon>Endogonales incertae sedis</taxon>
        <taxon>Bifiguratus</taxon>
    </lineage>
</organism>
<evidence type="ECO:0000313" key="3">
    <source>
        <dbReference type="Proteomes" id="UP000242875"/>
    </source>
</evidence>
<reference evidence="2 3" key="1">
    <citation type="journal article" date="2017" name="Mycologia">
        <title>Bifiguratus adelaidae, gen. et sp. nov., a new member of Mucoromycotina in endophytic and soil-dwelling habitats.</title>
        <authorList>
            <person name="Torres-Cruz T.J."/>
            <person name="Billingsley Tobias T.L."/>
            <person name="Almatruk M."/>
            <person name="Hesse C."/>
            <person name="Kuske C.R."/>
            <person name="Desiro A."/>
            <person name="Benucci G.M."/>
            <person name="Bonito G."/>
            <person name="Stajich J.E."/>
            <person name="Dunlap C."/>
            <person name="Arnold A.E."/>
            <person name="Porras-Alfaro A."/>
        </authorList>
    </citation>
    <scope>NUCLEOTIDE SEQUENCE [LARGE SCALE GENOMIC DNA]</scope>
    <source>
        <strain evidence="2 3">AZ0501</strain>
    </source>
</reference>
<dbReference type="AlphaFoldDB" id="A0A261XWS4"/>